<keyword evidence="2" id="KW-0732">Signal</keyword>
<feature type="compositionally biased region" description="Acidic residues" evidence="1">
    <location>
        <begin position="32"/>
        <end position="64"/>
    </location>
</feature>
<dbReference type="Pfam" id="PF05935">
    <property type="entry name" value="Arylsulfotrans"/>
    <property type="match status" value="1"/>
</dbReference>
<evidence type="ECO:0000259" key="3">
    <source>
        <dbReference type="Pfam" id="PF17425"/>
    </source>
</evidence>
<dbReference type="Gene3D" id="2.60.40.3100">
    <property type="entry name" value="Arylsulphate sulphotransferase monomer, N-terminal domain"/>
    <property type="match status" value="1"/>
</dbReference>
<gene>
    <name evidence="4" type="ORF">G5B17_16920</name>
</gene>
<comment type="caution">
    <text evidence="4">The sequence shown here is derived from an EMBL/GenBank/DDBJ whole genome shotgun (WGS) entry which is preliminary data.</text>
</comment>
<sequence length="698" mass="76427">MKNKRYRELAAILVMMTMTVGSITTVAAETEITAEEETTAETETDEPETETVEDAENADSEAAETADTQSQATALEVTDRFAQQTAVDEALLQEASNGYSLDEALIVVNPYGMSPLSAVAVFSTEKACGGTVTVKGKSAENDVTGTFEEATEHIVPIYGLYNNDTTEVVITLDDGTSATFEVTTEDIGVDYGTIQTEMKSEASYDYSNLTFVCSTMGTLYGVDAAGDIRFFTNIGGTLGVHQLENGHLLMPASYVLKSSYYKEGMIEVDLLGKIYREYMIPGGQHHDFVELPDGNLLVASDSPDLSTVEDYVVEIDRETGAVVWELDMKDLISQEDGQSASMDSDGSEEADWFHNNGLAYDAENDLVLLSARHKDAIVAVNKEDKSLAWILGDPTGWDGVDPSYFFTPEGEDFEWFYAQHNVSILDNGDIALFDNGTAKVKRVDGDNRVSGDNVYSRAVVYQIDTENMTVSQVTEYGKERGADWYSDWISGVVSLDGTQDHLWITAGSHLHSDEENRSDYYPKDMFVQGLTKTTHIDQVDNGELSFELTISGDTYNALTYRSFRMPLYTEGKYDPSAVPEVLGSLGETSYEESSIDVSTAEALPDGWNFLLDGSKISVNGSFQTQTAAADLLAGKMILISGESQRAYQLTQTPSEGDDGTNVTVKGWTAVDGLEGQEWDIYLELDGVLYNTGYMYSQA</sequence>
<feature type="chain" id="PRO_5046718439" evidence="2">
    <location>
        <begin position="28"/>
        <end position="698"/>
    </location>
</feature>
<dbReference type="Proteomes" id="UP001644719">
    <property type="component" value="Unassembled WGS sequence"/>
</dbReference>
<evidence type="ECO:0000256" key="1">
    <source>
        <dbReference type="SAM" id="MobiDB-lite"/>
    </source>
</evidence>
<dbReference type="EMBL" id="JAAITS010000058">
    <property type="protein sequence ID" value="NSG87048.1"/>
    <property type="molecule type" value="Genomic_DNA"/>
</dbReference>
<proteinExistence type="predicted"/>
<dbReference type="RefSeq" id="WP_173770226.1">
    <property type="nucleotide sequence ID" value="NZ_JAAITS010000058.1"/>
</dbReference>
<name>A0ABX2HAE7_9FIRM</name>
<keyword evidence="5" id="KW-1185">Reference proteome</keyword>
<feature type="region of interest" description="Disordered" evidence="1">
    <location>
        <begin position="30"/>
        <end position="71"/>
    </location>
</feature>
<protein>
    <submittedName>
        <fullName evidence="4">Aryl-sulfate sulfotransferase</fullName>
    </submittedName>
</protein>
<evidence type="ECO:0000256" key="2">
    <source>
        <dbReference type="SAM" id="SignalP"/>
    </source>
</evidence>
<dbReference type="InterPro" id="IPR010262">
    <property type="entry name" value="Arylsulfotransferase_bact"/>
</dbReference>
<dbReference type="InterPro" id="IPR038477">
    <property type="entry name" value="ASST_N_sf"/>
</dbReference>
<dbReference type="SUPFAM" id="SSF63825">
    <property type="entry name" value="YWTD domain"/>
    <property type="match status" value="1"/>
</dbReference>
<dbReference type="InterPro" id="IPR053143">
    <property type="entry name" value="Arylsulfate_ST"/>
</dbReference>
<dbReference type="PANTHER" id="PTHR35340">
    <property type="entry name" value="PQQ ENZYME REPEAT PROTEIN-RELATED"/>
    <property type="match status" value="1"/>
</dbReference>
<dbReference type="InterPro" id="IPR035391">
    <property type="entry name" value="Arylsulfotran_N"/>
</dbReference>
<organism evidence="4 5">
    <name type="scientific">Blautia faecis</name>
    <dbReference type="NCBI Taxonomy" id="871665"/>
    <lineage>
        <taxon>Bacteria</taxon>
        <taxon>Bacillati</taxon>
        <taxon>Bacillota</taxon>
        <taxon>Clostridia</taxon>
        <taxon>Lachnospirales</taxon>
        <taxon>Lachnospiraceae</taxon>
        <taxon>Blautia</taxon>
    </lineage>
</organism>
<accession>A0ABX2HAE7</accession>
<feature type="signal peptide" evidence="2">
    <location>
        <begin position="1"/>
        <end position="27"/>
    </location>
</feature>
<dbReference type="PANTHER" id="PTHR35340:SF10">
    <property type="entry name" value="CYTOPLASMIC PROTEIN"/>
    <property type="match status" value="1"/>
</dbReference>
<dbReference type="Pfam" id="PF17425">
    <property type="entry name" value="Arylsulfotran_N"/>
    <property type="match status" value="1"/>
</dbReference>
<evidence type="ECO:0000313" key="5">
    <source>
        <dbReference type="Proteomes" id="UP001644719"/>
    </source>
</evidence>
<feature type="domain" description="Arylsulfotransferase N-terminal" evidence="3">
    <location>
        <begin position="105"/>
        <end position="181"/>
    </location>
</feature>
<evidence type="ECO:0000313" key="4">
    <source>
        <dbReference type="EMBL" id="NSG87048.1"/>
    </source>
</evidence>
<reference evidence="4 5" key="1">
    <citation type="journal article" date="2020" name="Cell Host Microbe">
        <title>Functional and Genomic Variation between Human-Derived Isolates of Lachnospiraceae Reveals Inter- and Intra-Species Diversity.</title>
        <authorList>
            <person name="Sorbara M.T."/>
            <person name="Littmann E.R."/>
            <person name="Fontana E."/>
            <person name="Moody T.U."/>
            <person name="Kohout C.E."/>
            <person name="Gjonbalaj M."/>
            <person name="Eaton V."/>
            <person name="Seok R."/>
            <person name="Leiner I.M."/>
            <person name="Pamer E.G."/>
        </authorList>
    </citation>
    <scope>NUCLEOTIDE SEQUENCE [LARGE SCALE GENOMIC DNA]</scope>
    <source>
        <strain evidence="4 5">MSK.17.74</strain>
    </source>
</reference>